<gene>
    <name evidence="6" type="ORF">CTI12_AA403630</name>
</gene>
<dbReference type="Pfam" id="PF23569">
    <property type="entry name" value="NBD_SMAX1"/>
    <property type="match status" value="1"/>
</dbReference>
<evidence type="ECO:0000256" key="2">
    <source>
        <dbReference type="ARBA" id="ARBA00022737"/>
    </source>
</evidence>
<evidence type="ECO:0000256" key="1">
    <source>
        <dbReference type="ARBA" id="ARBA00008675"/>
    </source>
</evidence>
<dbReference type="AlphaFoldDB" id="A0A2U1M9R3"/>
<organism evidence="6 7">
    <name type="scientific">Artemisia annua</name>
    <name type="common">Sweet wormwood</name>
    <dbReference type="NCBI Taxonomy" id="35608"/>
    <lineage>
        <taxon>Eukaryota</taxon>
        <taxon>Viridiplantae</taxon>
        <taxon>Streptophyta</taxon>
        <taxon>Embryophyta</taxon>
        <taxon>Tracheophyta</taxon>
        <taxon>Spermatophyta</taxon>
        <taxon>Magnoliopsida</taxon>
        <taxon>eudicotyledons</taxon>
        <taxon>Gunneridae</taxon>
        <taxon>Pentapetalae</taxon>
        <taxon>asterids</taxon>
        <taxon>campanulids</taxon>
        <taxon>Asterales</taxon>
        <taxon>Asteraceae</taxon>
        <taxon>Asteroideae</taxon>
        <taxon>Anthemideae</taxon>
        <taxon>Artemisiinae</taxon>
        <taxon>Artemisia</taxon>
    </lineage>
</organism>
<evidence type="ECO:0000313" key="6">
    <source>
        <dbReference type="EMBL" id="PWA57983.1"/>
    </source>
</evidence>
<sequence>MRAGLITILQTLTPESSTVLNHSISEAGRRNHNQTTPLHVAATLLAAPANYLRQACIRSHPNSSHPLQTRALELCFSVALERLPSAQSEPAVTEPPVSNALMAALKRAQAHQRRGCPEQQQQPLLAVKVEIEQLIISILDDPSVSRVMREAGNMYLSQRVCRNDENLYLNPRLQQKSMSFGVSSGARSDDVKRVVEIMSKTRKRNPVLVGEFELEFVKREILLGVRNGEFGFKDVEMVSVIPGKVSELIEVIEAKVSSNGRVIVDLGDLKWLVEQASTMDGGVDIGREAVGEIGKFVTRCAVENGKVWLIGAASCETFMRCQVYHPSIESDWDLQALPISSRSSFPGRIGPNGMFGSSLESLNSFRNFSTMMSNSPRMPPCCPKCYHDYEQELAKLKEAEKSALEAKSNLPQWLQNAKARSDESESETEAKMPHQSQKKWIDVCSRIHPNHNQNQNQSLMFSRMVTGFVPNRLLSQCQSPTSQQRESPRSPVRTELFLGPQEAREDLPVKDFLGCISSEPQAKGKFVNSADTDSFKKLLKGLMKKAWWQPEAAYTEIRTHSRNYNRNTTLYGNIIFLLTGNWSTNNFDEMFKEKPGELRSVLVALSLDLNLAMDVTNVDIKSGST</sequence>
<dbReference type="InterPro" id="IPR051650">
    <property type="entry name" value="SL_signaling_regulator"/>
</dbReference>
<dbReference type="Proteomes" id="UP000245207">
    <property type="component" value="Unassembled WGS sequence"/>
</dbReference>
<dbReference type="SUPFAM" id="SSF81923">
    <property type="entry name" value="Double Clp-N motif"/>
    <property type="match status" value="1"/>
</dbReference>
<dbReference type="Gene3D" id="1.10.1780.10">
    <property type="entry name" value="Clp, N-terminal domain"/>
    <property type="match status" value="1"/>
</dbReference>
<dbReference type="OrthoDB" id="1929681at2759"/>
<feature type="compositionally biased region" description="Basic and acidic residues" evidence="4">
    <location>
        <begin position="419"/>
        <end position="432"/>
    </location>
</feature>
<feature type="domain" description="Clp R" evidence="5">
    <location>
        <begin position="8"/>
        <end position="170"/>
    </location>
</feature>
<feature type="region of interest" description="Disordered" evidence="4">
    <location>
        <begin position="407"/>
        <end position="437"/>
    </location>
</feature>
<comment type="caution">
    <text evidence="6">The sequence shown here is derived from an EMBL/GenBank/DDBJ whole genome shotgun (WGS) entry which is preliminary data.</text>
</comment>
<dbReference type="EMBL" id="PKPP01006019">
    <property type="protein sequence ID" value="PWA57983.1"/>
    <property type="molecule type" value="Genomic_DNA"/>
</dbReference>
<dbReference type="PANTHER" id="PTHR43572:SF13">
    <property type="entry name" value="PROTEIN SUPPRESSOR OF MAX2 1"/>
    <property type="match status" value="1"/>
</dbReference>
<dbReference type="STRING" id="35608.A0A2U1M9R3"/>
<keyword evidence="2 3" id="KW-0677">Repeat</keyword>
<comment type="similarity">
    <text evidence="1">Belongs to the ClpA/ClpB family.</text>
</comment>
<protein>
    <submittedName>
        <fullName evidence="6">Clp, P-loop containing nucleoside triphosphate hydrolase</fullName>
    </submittedName>
</protein>
<dbReference type="PANTHER" id="PTHR43572">
    <property type="entry name" value="CHAPERONE PROTEIN CLPD, CHLOROPLASTIC"/>
    <property type="match status" value="1"/>
</dbReference>
<reference evidence="6 7" key="1">
    <citation type="journal article" date="2018" name="Mol. Plant">
        <title>The genome of Artemisia annua provides insight into the evolution of Asteraceae family and artemisinin biosynthesis.</title>
        <authorList>
            <person name="Shen Q."/>
            <person name="Zhang L."/>
            <person name="Liao Z."/>
            <person name="Wang S."/>
            <person name="Yan T."/>
            <person name="Shi P."/>
            <person name="Liu M."/>
            <person name="Fu X."/>
            <person name="Pan Q."/>
            <person name="Wang Y."/>
            <person name="Lv Z."/>
            <person name="Lu X."/>
            <person name="Zhang F."/>
            <person name="Jiang W."/>
            <person name="Ma Y."/>
            <person name="Chen M."/>
            <person name="Hao X."/>
            <person name="Li L."/>
            <person name="Tang Y."/>
            <person name="Lv G."/>
            <person name="Zhou Y."/>
            <person name="Sun X."/>
            <person name="Brodelius P.E."/>
            <person name="Rose J.K.C."/>
            <person name="Tang K."/>
        </authorList>
    </citation>
    <scope>NUCLEOTIDE SEQUENCE [LARGE SCALE GENOMIC DNA]</scope>
    <source>
        <strain evidence="7">cv. Huhao1</strain>
        <tissue evidence="6">Leaf</tissue>
    </source>
</reference>
<evidence type="ECO:0000256" key="4">
    <source>
        <dbReference type="SAM" id="MobiDB-lite"/>
    </source>
</evidence>
<dbReference type="PROSITE" id="PS51903">
    <property type="entry name" value="CLP_R"/>
    <property type="match status" value="1"/>
</dbReference>
<evidence type="ECO:0000313" key="7">
    <source>
        <dbReference type="Proteomes" id="UP000245207"/>
    </source>
</evidence>
<accession>A0A2U1M9R3</accession>
<evidence type="ECO:0000256" key="3">
    <source>
        <dbReference type="PROSITE-ProRule" id="PRU01251"/>
    </source>
</evidence>
<dbReference type="InterPro" id="IPR036628">
    <property type="entry name" value="Clp_N_dom_sf"/>
</dbReference>
<dbReference type="GO" id="GO:0016787">
    <property type="term" value="F:hydrolase activity"/>
    <property type="evidence" value="ECO:0007669"/>
    <property type="project" value="UniProtKB-KW"/>
</dbReference>
<dbReference type="InterPro" id="IPR004176">
    <property type="entry name" value="Clp_R_N"/>
</dbReference>
<keyword evidence="6" id="KW-0378">Hydrolase</keyword>
<dbReference type="InterPro" id="IPR058680">
    <property type="entry name" value="NBD_SMAX1-like"/>
</dbReference>
<evidence type="ECO:0000259" key="5">
    <source>
        <dbReference type="PROSITE" id="PS51903"/>
    </source>
</evidence>
<proteinExistence type="inferred from homology"/>
<keyword evidence="7" id="KW-1185">Reference proteome</keyword>
<name>A0A2U1M9R3_ARTAN</name>